<dbReference type="Pfam" id="PF01931">
    <property type="entry name" value="NTPase_I-T"/>
    <property type="match status" value="1"/>
</dbReference>
<evidence type="ECO:0000313" key="13">
    <source>
        <dbReference type="EMBL" id="MEW9500721.1"/>
    </source>
</evidence>
<evidence type="ECO:0000256" key="9">
    <source>
        <dbReference type="ARBA" id="ARBA00038901"/>
    </source>
</evidence>
<dbReference type="InterPro" id="IPR026533">
    <property type="entry name" value="NTPase/PRRC1"/>
</dbReference>
<name>A0ABV3Q0U6_9BACL</name>
<dbReference type="EC" id="3.6.1.73" evidence="9"/>
<dbReference type="PANTHER" id="PTHR34699">
    <property type="match status" value="1"/>
</dbReference>
<accession>A0ABV3Q0U6</accession>
<comment type="catalytic activity">
    <reaction evidence="11">
        <text>XTP + H2O = XDP + phosphate + H(+)</text>
        <dbReference type="Rhea" id="RHEA:28406"/>
        <dbReference type="ChEBI" id="CHEBI:15377"/>
        <dbReference type="ChEBI" id="CHEBI:15378"/>
        <dbReference type="ChEBI" id="CHEBI:43474"/>
        <dbReference type="ChEBI" id="CHEBI:59884"/>
        <dbReference type="ChEBI" id="CHEBI:61314"/>
        <dbReference type="EC" id="3.6.1.73"/>
    </reaction>
</comment>
<evidence type="ECO:0000256" key="3">
    <source>
        <dbReference type="ARBA" id="ARBA00022723"/>
    </source>
</evidence>
<dbReference type="InterPro" id="IPR029001">
    <property type="entry name" value="ITPase-like_fam"/>
</dbReference>
<evidence type="ECO:0000256" key="2">
    <source>
        <dbReference type="ARBA" id="ARBA00001946"/>
    </source>
</evidence>
<dbReference type="Proteomes" id="UP001556040">
    <property type="component" value="Unassembled WGS sequence"/>
</dbReference>
<comment type="caution">
    <text evidence="13">The sequence shown here is derived from an EMBL/GenBank/DDBJ whole genome shotgun (WGS) entry which is preliminary data.</text>
</comment>
<dbReference type="SUPFAM" id="SSF52972">
    <property type="entry name" value="ITPase-like"/>
    <property type="match status" value="1"/>
</dbReference>
<keyword evidence="3" id="KW-0479">Metal-binding</keyword>
<evidence type="ECO:0000313" key="14">
    <source>
        <dbReference type="Proteomes" id="UP001556040"/>
    </source>
</evidence>
<organism evidence="13 14">
    <name type="scientific">Jeotgalibacillus marinus</name>
    <dbReference type="NCBI Taxonomy" id="86667"/>
    <lineage>
        <taxon>Bacteria</taxon>
        <taxon>Bacillati</taxon>
        <taxon>Bacillota</taxon>
        <taxon>Bacilli</taxon>
        <taxon>Bacillales</taxon>
        <taxon>Caryophanaceae</taxon>
        <taxon>Jeotgalibacillus</taxon>
    </lineage>
</organism>
<reference evidence="13 14" key="1">
    <citation type="journal article" date="1979" name="Int. J. Syst. Evol. Microbiol.">
        <title>Bacillus globisporus subsp. marinus subsp. nov.</title>
        <authorList>
            <person name="Liu H."/>
        </authorList>
    </citation>
    <scope>NUCLEOTIDE SEQUENCE [LARGE SCALE GENOMIC DNA]</scope>
    <source>
        <strain evidence="13 14">DSM 1297</strain>
    </source>
</reference>
<protein>
    <recommendedName>
        <fullName evidence="9">inosine/xanthosine triphosphatase</fullName>
        <ecNumber evidence="9">3.6.1.73</ecNumber>
    </recommendedName>
</protein>
<evidence type="ECO:0000256" key="5">
    <source>
        <dbReference type="ARBA" id="ARBA00022801"/>
    </source>
</evidence>
<keyword evidence="14" id="KW-1185">Reference proteome</keyword>
<dbReference type="InterPro" id="IPR050299">
    <property type="entry name" value="YjjX_NTPase"/>
</dbReference>
<keyword evidence="7" id="KW-0546">Nucleotide metabolism</keyword>
<comment type="catalytic activity">
    <reaction evidence="10">
        <text>ITP + H2O = IDP + phosphate + H(+)</text>
        <dbReference type="Rhea" id="RHEA:28330"/>
        <dbReference type="ChEBI" id="CHEBI:15377"/>
        <dbReference type="ChEBI" id="CHEBI:15378"/>
        <dbReference type="ChEBI" id="CHEBI:43474"/>
        <dbReference type="ChEBI" id="CHEBI:58280"/>
        <dbReference type="ChEBI" id="CHEBI:61402"/>
        <dbReference type="EC" id="3.6.1.73"/>
    </reaction>
</comment>
<dbReference type="NCBIfam" id="NF002850">
    <property type="entry name" value="PRK03114.1"/>
    <property type="match status" value="1"/>
</dbReference>
<evidence type="ECO:0000259" key="12">
    <source>
        <dbReference type="Pfam" id="PF01931"/>
    </source>
</evidence>
<evidence type="ECO:0000256" key="6">
    <source>
        <dbReference type="ARBA" id="ARBA00022842"/>
    </source>
</evidence>
<keyword evidence="8" id="KW-0464">Manganese</keyword>
<sequence length="177" mass="19096">MVDQLMIAVGTLNKAKLRAVEQALTQLSYSHVNVIGVSVPSDVSEQPIGDNETITGAINRSMAAKKEIGASIGIGLEGGVVETPHGLIVCNWGALTDDTNDQPLIAGGARFRLPDEIAERIRAGQELGPVMESFSQKTDNHMHEGAVGFFTNGRINRASMFGHIVELLIGQWEYRNK</sequence>
<evidence type="ECO:0000256" key="11">
    <source>
        <dbReference type="ARBA" id="ARBA00048781"/>
    </source>
</evidence>
<keyword evidence="4" id="KW-0547">Nucleotide-binding</keyword>
<feature type="domain" description="Non-canonical purine NTP phosphatase/PRRC1" evidence="12">
    <location>
        <begin position="10"/>
        <end position="165"/>
    </location>
</feature>
<gene>
    <name evidence="13" type="ORF">AB1471_02775</name>
</gene>
<evidence type="ECO:0000256" key="4">
    <source>
        <dbReference type="ARBA" id="ARBA00022741"/>
    </source>
</evidence>
<comment type="cofactor">
    <cofactor evidence="1">
        <name>Mn(2+)</name>
        <dbReference type="ChEBI" id="CHEBI:29035"/>
    </cofactor>
</comment>
<keyword evidence="5" id="KW-0378">Hydrolase</keyword>
<evidence type="ECO:0000256" key="1">
    <source>
        <dbReference type="ARBA" id="ARBA00001936"/>
    </source>
</evidence>
<evidence type="ECO:0000256" key="8">
    <source>
        <dbReference type="ARBA" id="ARBA00023211"/>
    </source>
</evidence>
<keyword evidence="6" id="KW-0460">Magnesium</keyword>
<dbReference type="PANTHER" id="PTHR34699:SF2">
    <property type="entry name" value="NON-CANONICAL PURINE NTP PHOSPHATASE_PRRC1 DOMAIN-CONTAINING PROTEIN"/>
    <property type="match status" value="1"/>
</dbReference>
<dbReference type="Gene3D" id="3.90.950.10">
    <property type="match status" value="1"/>
</dbReference>
<evidence type="ECO:0000256" key="10">
    <source>
        <dbReference type="ARBA" id="ARBA00048174"/>
    </source>
</evidence>
<evidence type="ECO:0000256" key="7">
    <source>
        <dbReference type="ARBA" id="ARBA00023080"/>
    </source>
</evidence>
<dbReference type="RefSeq" id="WP_367778044.1">
    <property type="nucleotide sequence ID" value="NZ_JBFMIA010000001.1"/>
</dbReference>
<comment type="cofactor">
    <cofactor evidence="2">
        <name>Mg(2+)</name>
        <dbReference type="ChEBI" id="CHEBI:18420"/>
    </cofactor>
</comment>
<proteinExistence type="predicted"/>
<dbReference type="EMBL" id="JBFMIA010000001">
    <property type="protein sequence ID" value="MEW9500721.1"/>
    <property type="molecule type" value="Genomic_DNA"/>
</dbReference>